<proteinExistence type="inferred from homology"/>
<dbReference type="PANTHER" id="PTHR21600">
    <property type="entry name" value="MITOCHONDRIAL RNA PSEUDOURIDINE SYNTHASE"/>
    <property type="match status" value="1"/>
</dbReference>
<keyword evidence="7" id="KW-1185">Reference proteome</keyword>
<dbReference type="Pfam" id="PF00849">
    <property type="entry name" value="PseudoU_synth_2"/>
    <property type="match status" value="1"/>
</dbReference>
<evidence type="ECO:0000259" key="5">
    <source>
        <dbReference type="Pfam" id="PF00849"/>
    </source>
</evidence>
<dbReference type="PROSITE" id="PS01129">
    <property type="entry name" value="PSI_RLU"/>
    <property type="match status" value="1"/>
</dbReference>
<dbReference type="AlphaFoldDB" id="A0A429ZXJ1"/>
<gene>
    <name evidence="6" type="ORF">CBF37_07375</name>
</gene>
<dbReference type="OrthoDB" id="9773999at2"/>
<dbReference type="GO" id="GO:0000455">
    <property type="term" value="P:enzyme-directed rRNA pseudouridine synthesis"/>
    <property type="evidence" value="ECO:0007669"/>
    <property type="project" value="TreeGrafter"/>
</dbReference>
<dbReference type="EC" id="5.4.99.-" evidence="4"/>
<dbReference type="GO" id="GO:0009982">
    <property type="term" value="F:pseudouridine synthase activity"/>
    <property type="evidence" value="ECO:0007669"/>
    <property type="project" value="InterPro"/>
</dbReference>
<dbReference type="NCBIfam" id="TIGR00005">
    <property type="entry name" value="rluA_subfam"/>
    <property type="match status" value="1"/>
</dbReference>
<evidence type="ECO:0000256" key="3">
    <source>
        <dbReference type="PIRSR" id="PIRSR606225-1"/>
    </source>
</evidence>
<evidence type="ECO:0000313" key="7">
    <source>
        <dbReference type="Proteomes" id="UP000287857"/>
    </source>
</evidence>
<reference evidence="6 7" key="1">
    <citation type="submission" date="2017-05" db="EMBL/GenBank/DDBJ databases">
        <title>Vagococcus spp. assemblies.</title>
        <authorList>
            <person name="Gulvik C.A."/>
        </authorList>
    </citation>
    <scope>NUCLEOTIDE SEQUENCE [LARGE SCALE GENOMIC DNA]</scope>
    <source>
        <strain evidence="6 7">SS1995</strain>
    </source>
</reference>
<dbReference type="Proteomes" id="UP000287857">
    <property type="component" value="Unassembled WGS sequence"/>
</dbReference>
<dbReference type="InterPro" id="IPR006225">
    <property type="entry name" value="PsdUridine_synth_RluC/D"/>
</dbReference>
<feature type="domain" description="Pseudouridine synthase RsuA/RluA-like" evidence="5">
    <location>
        <begin position="89"/>
        <end position="239"/>
    </location>
</feature>
<evidence type="ECO:0000256" key="2">
    <source>
        <dbReference type="ARBA" id="ARBA00010876"/>
    </source>
</evidence>
<feature type="active site" evidence="3">
    <location>
        <position position="134"/>
    </location>
</feature>
<dbReference type="PANTHER" id="PTHR21600:SF87">
    <property type="entry name" value="RNA PSEUDOURIDYLATE SYNTHASE DOMAIN-CONTAINING PROTEIN 1"/>
    <property type="match status" value="1"/>
</dbReference>
<name>A0A429ZXJ1_9ENTE</name>
<dbReference type="InterPro" id="IPR020103">
    <property type="entry name" value="PsdUridine_synth_cat_dom_sf"/>
</dbReference>
<accession>A0A429ZXJ1</accession>
<dbReference type="InterPro" id="IPR050188">
    <property type="entry name" value="RluA_PseudoU_synthase"/>
</dbReference>
<evidence type="ECO:0000313" key="6">
    <source>
        <dbReference type="EMBL" id="RST98588.1"/>
    </source>
</evidence>
<dbReference type="GO" id="GO:0003723">
    <property type="term" value="F:RNA binding"/>
    <property type="evidence" value="ECO:0007669"/>
    <property type="project" value="InterPro"/>
</dbReference>
<protein>
    <recommendedName>
        <fullName evidence="4">Pseudouridine synthase</fullName>
        <ecNumber evidence="4">5.4.99.-</ecNumber>
    </recommendedName>
</protein>
<comment type="catalytic activity">
    <reaction evidence="1 4">
        <text>a uridine in RNA = a pseudouridine in RNA</text>
        <dbReference type="Rhea" id="RHEA:48348"/>
        <dbReference type="Rhea" id="RHEA-COMP:12068"/>
        <dbReference type="Rhea" id="RHEA-COMP:12069"/>
        <dbReference type="ChEBI" id="CHEBI:65314"/>
        <dbReference type="ChEBI" id="CHEBI:65315"/>
    </reaction>
</comment>
<comment type="similarity">
    <text evidence="2 4">Belongs to the pseudouridine synthase RluA family.</text>
</comment>
<comment type="caution">
    <text evidence="6">The sequence shown here is derived from an EMBL/GenBank/DDBJ whole genome shotgun (WGS) entry which is preliminary data.</text>
</comment>
<dbReference type="RefSeq" id="WP_125984121.1">
    <property type="nucleotide sequence ID" value="NZ_NGJS01000009.1"/>
</dbReference>
<dbReference type="InterPro" id="IPR006145">
    <property type="entry name" value="PsdUridine_synth_RsuA/RluA"/>
</dbReference>
<dbReference type="EMBL" id="NGJS01000009">
    <property type="protein sequence ID" value="RST98588.1"/>
    <property type="molecule type" value="Genomic_DNA"/>
</dbReference>
<evidence type="ECO:0000256" key="4">
    <source>
        <dbReference type="RuleBase" id="RU362028"/>
    </source>
</evidence>
<dbReference type="InterPro" id="IPR006224">
    <property type="entry name" value="PsdUridine_synth_RluA-like_CS"/>
</dbReference>
<organism evidence="6 7">
    <name type="scientific">Vagococcus vulneris</name>
    <dbReference type="NCBI Taxonomy" id="1977869"/>
    <lineage>
        <taxon>Bacteria</taxon>
        <taxon>Bacillati</taxon>
        <taxon>Bacillota</taxon>
        <taxon>Bacilli</taxon>
        <taxon>Lactobacillales</taxon>
        <taxon>Enterococcaceae</taxon>
        <taxon>Vagococcus</taxon>
    </lineage>
</organism>
<sequence length="289" mass="33007">MKLSITLSPHYQPTAIRDLLENEWLIPRKTRHFLRIRKNVTRNGKTAMFHDMAYPGDIITLTFEAADYTQPLIHPGKAKIINILWEDEHIIIVDKPAGVKTHPNQPDEKNTLLNDLAAYLSPQNQLPYVVHRLDKETSGAILFAKNPIILPVLGRMLEQKKIQRTYEAEIVGHLPQKTIIIDKPIGRHRHDRRKRVIDQKGGQRAITHVTEEAINSETSWVTCQLDTGRTHQIRVHLSSIGHPIVGDPLYQQQGKTAPRLQLHAKELSLIHPFTKVPVNIKTAHQLSEL</sequence>
<dbReference type="GO" id="GO:0140098">
    <property type="term" value="F:catalytic activity, acting on RNA"/>
    <property type="evidence" value="ECO:0007669"/>
    <property type="project" value="UniProtKB-ARBA"/>
</dbReference>
<dbReference type="Gene3D" id="3.30.2350.10">
    <property type="entry name" value="Pseudouridine synthase"/>
    <property type="match status" value="1"/>
</dbReference>
<comment type="function">
    <text evidence="4">Responsible for synthesis of pseudouridine from uracil.</text>
</comment>
<dbReference type="CDD" id="cd02869">
    <property type="entry name" value="PseudoU_synth_RluA_like"/>
    <property type="match status" value="1"/>
</dbReference>
<keyword evidence="4" id="KW-0413">Isomerase</keyword>
<dbReference type="SUPFAM" id="SSF55120">
    <property type="entry name" value="Pseudouridine synthase"/>
    <property type="match status" value="1"/>
</dbReference>
<evidence type="ECO:0000256" key="1">
    <source>
        <dbReference type="ARBA" id="ARBA00000073"/>
    </source>
</evidence>